<comment type="similarity">
    <text evidence="6">Belongs to the mitochondrion-specific ribosomal protein mL54 family.</text>
</comment>
<evidence type="ECO:0000313" key="9">
    <source>
        <dbReference type="Proteomes" id="UP001419268"/>
    </source>
</evidence>
<dbReference type="Pfam" id="PF08561">
    <property type="entry name" value="Ribosomal_L37"/>
    <property type="match status" value="1"/>
</dbReference>
<evidence type="ECO:0000256" key="5">
    <source>
        <dbReference type="ARBA" id="ARBA00023274"/>
    </source>
</evidence>
<evidence type="ECO:0000256" key="3">
    <source>
        <dbReference type="ARBA" id="ARBA00022980"/>
    </source>
</evidence>
<dbReference type="PANTHER" id="PTHR28595:SF1">
    <property type="entry name" value="LARGE RIBOSOMAL SUBUNIT PROTEIN ML54"/>
    <property type="match status" value="1"/>
</dbReference>
<sequence>MASSITRPLRSINVTKEAVGLVCCRTFSAAKGKKGAKGGAASDAPKVSSLSKEVKSSTTVGANILKDGTDPKVMADSEYPDWLWGLIDKKPALSELRRKDTESLPFEDLKRFVKLDNRARIKENNSNRAKN</sequence>
<reference evidence="8 9" key="1">
    <citation type="submission" date="2024-01" db="EMBL/GenBank/DDBJ databases">
        <title>Genome assemblies of Stephania.</title>
        <authorList>
            <person name="Yang L."/>
        </authorList>
    </citation>
    <scope>NUCLEOTIDE SEQUENCE [LARGE SCALE GENOMIC DNA]</scope>
    <source>
        <strain evidence="8">JXDWG</strain>
        <tissue evidence="8">Leaf</tissue>
    </source>
</reference>
<name>A0AAP0I139_9MAGN</name>
<comment type="caution">
    <text evidence="8">The sequence shown here is derived from an EMBL/GenBank/DDBJ whole genome shotgun (WGS) entry which is preliminary data.</text>
</comment>
<gene>
    <name evidence="8" type="ORF">Scep_021050</name>
</gene>
<keyword evidence="2" id="KW-0809">Transit peptide</keyword>
<evidence type="ECO:0000256" key="2">
    <source>
        <dbReference type="ARBA" id="ARBA00022946"/>
    </source>
</evidence>
<dbReference type="Proteomes" id="UP001419268">
    <property type="component" value="Unassembled WGS sequence"/>
</dbReference>
<keyword evidence="4" id="KW-0496">Mitochondrion</keyword>
<evidence type="ECO:0000256" key="6">
    <source>
        <dbReference type="ARBA" id="ARBA00033752"/>
    </source>
</evidence>
<keyword evidence="3" id="KW-0689">Ribosomal protein</keyword>
<evidence type="ECO:0000256" key="4">
    <source>
        <dbReference type="ARBA" id="ARBA00023128"/>
    </source>
</evidence>
<keyword evidence="5" id="KW-0687">Ribonucleoprotein</keyword>
<organism evidence="8 9">
    <name type="scientific">Stephania cephalantha</name>
    <dbReference type="NCBI Taxonomy" id="152367"/>
    <lineage>
        <taxon>Eukaryota</taxon>
        <taxon>Viridiplantae</taxon>
        <taxon>Streptophyta</taxon>
        <taxon>Embryophyta</taxon>
        <taxon>Tracheophyta</taxon>
        <taxon>Spermatophyta</taxon>
        <taxon>Magnoliopsida</taxon>
        <taxon>Ranunculales</taxon>
        <taxon>Menispermaceae</taxon>
        <taxon>Menispermoideae</taxon>
        <taxon>Cissampelideae</taxon>
        <taxon>Stephania</taxon>
    </lineage>
</organism>
<protein>
    <recommendedName>
        <fullName evidence="7">Large ribosomal subunit protein mL54</fullName>
    </recommendedName>
</protein>
<dbReference type="GO" id="GO:0005762">
    <property type="term" value="C:mitochondrial large ribosomal subunit"/>
    <property type="evidence" value="ECO:0007669"/>
    <property type="project" value="TreeGrafter"/>
</dbReference>
<comment type="subcellular location">
    <subcellularLocation>
        <location evidence="1">Mitochondrion</location>
    </subcellularLocation>
</comment>
<dbReference type="AlphaFoldDB" id="A0AAP0I139"/>
<dbReference type="GO" id="GO:0003735">
    <property type="term" value="F:structural constituent of ribosome"/>
    <property type="evidence" value="ECO:0007669"/>
    <property type="project" value="TreeGrafter"/>
</dbReference>
<dbReference type="PANTHER" id="PTHR28595">
    <property type="entry name" value="39S RIBOSOMAL PROTEIN L54, MITOCHONDRIAL"/>
    <property type="match status" value="1"/>
</dbReference>
<dbReference type="InterPro" id="IPR013870">
    <property type="entry name" value="Ribosomal_mL54"/>
</dbReference>
<keyword evidence="9" id="KW-1185">Reference proteome</keyword>
<proteinExistence type="inferred from homology"/>
<accession>A0AAP0I139</accession>
<evidence type="ECO:0000256" key="7">
    <source>
        <dbReference type="ARBA" id="ARBA00035179"/>
    </source>
</evidence>
<dbReference type="EMBL" id="JBBNAG010000009">
    <property type="protein sequence ID" value="KAK9104206.1"/>
    <property type="molecule type" value="Genomic_DNA"/>
</dbReference>
<evidence type="ECO:0000313" key="8">
    <source>
        <dbReference type="EMBL" id="KAK9104206.1"/>
    </source>
</evidence>
<evidence type="ECO:0000256" key="1">
    <source>
        <dbReference type="ARBA" id="ARBA00004173"/>
    </source>
</evidence>